<keyword evidence="3" id="KW-1185">Reference proteome</keyword>
<dbReference type="STRING" id="1089553.Tph_c17040"/>
<dbReference type="InterPro" id="IPR052170">
    <property type="entry name" value="M29_Exopeptidase"/>
</dbReference>
<dbReference type="GO" id="GO:0004177">
    <property type="term" value="F:aminopeptidase activity"/>
    <property type="evidence" value="ECO:0007669"/>
    <property type="project" value="UniProtKB-KW"/>
</dbReference>
<name>K4LIM0_THEPS</name>
<dbReference type="OrthoDB" id="9803993at2"/>
<dbReference type="EMBL" id="CP003732">
    <property type="protein sequence ID" value="AFV11907.1"/>
    <property type="molecule type" value="Genomic_DNA"/>
</dbReference>
<dbReference type="GO" id="GO:0046872">
    <property type="term" value="F:metal ion binding"/>
    <property type="evidence" value="ECO:0007669"/>
    <property type="project" value="UniProtKB-KW"/>
</dbReference>
<organism evidence="2 3">
    <name type="scientific">Thermacetogenium phaeum (strain ATCC BAA-254 / DSM 26808 / PB)</name>
    <dbReference type="NCBI Taxonomy" id="1089553"/>
    <lineage>
        <taxon>Bacteria</taxon>
        <taxon>Bacillati</taxon>
        <taxon>Bacillota</taxon>
        <taxon>Clostridia</taxon>
        <taxon>Thermoanaerobacterales</taxon>
        <taxon>Thermoanaerobacteraceae</taxon>
        <taxon>Thermacetogenium</taxon>
    </lineage>
</organism>
<dbReference type="InterPro" id="IPR058739">
    <property type="entry name" value="NicX"/>
</dbReference>
<proteinExistence type="predicted"/>
<dbReference type="PANTHER" id="PTHR34448">
    <property type="entry name" value="AMINOPEPTIDASE"/>
    <property type="match status" value="1"/>
</dbReference>
<keyword evidence="2" id="KW-0645">Protease</keyword>
<keyword evidence="2" id="KW-0031">Aminopeptidase</keyword>
<dbReference type="AlphaFoldDB" id="K4LIM0"/>
<dbReference type="Proteomes" id="UP000000467">
    <property type="component" value="Chromosome"/>
</dbReference>
<dbReference type="KEGG" id="tpz:Tph_c17040"/>
<protein>
    <submittedName>
        <fullName evidence="2">Leucyl aminopeptidase T</fullName>
    </submittedName>
</protein>
<keyword evidence="2" id="KW-0378">Hydrolase</keyword>
<accession>K4LIM0</accession>
<reference evidence="2 3" key="1">
    <citation type="journal article" date="2012" name="BMC Genomics">
        <title>Genome-guided analysis of physiological and morphological traits of the fermentative acetate oxidizer Thermacetogenium phaeum.</title>
        <authorList>
            <person name="Oehler D."/>
            <person name="Poehlein A."/>
            <person name="Leimbach A."/>
            <person name="Muller N."/>
            <person name="Daniel R."/>
            <person name="Gottschalk G."/>
            <person name="Schink B."/>
        </authorList>
    </citation>
    <scope>NUCLEOTIDE SEQUENCE [LARGE SCALE GENOMIC DNA]</scope>
    <source>
        <strain evidence="3">ATCC BAA-254 / DSM 26808 / PB</strain>
    </source>
</reference>
<dbReference type="eggNOG" id="COG2309">
    <property type="taxonomic scope" value="Bacteria"/>
</dbReference>
<evidence type="ECO:0000313" key="2">
    <source>
        <dbReference type="EMBL" id="AFV11907.1"/>
    </source>
</evidence>
<keyword evidence="1" id="KW-0479">Metal-binding</keyword>
<sequence length="347" mass="38398">MPDIYDLELARAGRVIIDDLCRVWEGESVLITIDSCTDCKPAEETAKAAEAAGARVIMAWHSTPMGYGKVTDSMLPEPLKEAIPAADVWIEFNTQWLLYSTPWTKAVSNGRTRYLFLGGLDRERIVRCIGRININKQEAFQNKVVELTRKAKKMRITTPKGTDISFENSPDRPVFSELRADTPGAHFLLGQIAWAPVEDSINGKIVFDGSFSGGGEAELGILAHPIELIIKQGRIVAINGDEEARKLERWLEKLDDPKMFNLAHVCYGFNPGAQLTGLCTEDERVWGATEWGIGFQGAYFKGTQGEAASHADGVCLNSSVWLDQEMLLDEGVVVHHELLPLARELGK</sequence>
<gene>
    <name evidence="2" type="ordered locus">Tph_c17040</name>
</gene>
<evidence type="ECO:0000256" key="1">
    <source>
        <dbReference type="ARBA" id="ARBA00022723"/>
    </source>
</evidence>
<dbReference type="Pfam" id="PF26233">
    <property type="entry name" value="NicX"/>
    <property type="match status" value="1"/>
</dbReference>
<evidence type="ECO:0000313" key="3">
    <source>
        <dbReference type="Proteomes" id="UP000000467"/>
    </source>
</evidence>
<dbReference type="SUPFAM" id="SSF144052">
    <property type="entry name" value="Thermophilic metalloprotease-like"/>
    <property type="match status" value="1"/>
</dbReference>
<dbReference type="HOGENOM" id="CLU_062630_0_0_9"/>
<dbReference type="RefSeq" id="WP_015050787.1">
    <property type="nucleotide sequence ID" value="NZ_KI912609.1"/>
</dbReference>
<dbReference type="PANTHER" id="PTHR34448:SF1">
    <property type="entry name" value="BLL6088 PROTEIN"/>
    <property type="match status" value="1"/>
</dbReference>